<organism evidence="2 3">
    <name type="scientific">Steccherinum ochraceum</name>
    <dbReference type="NCBI Taxonomy" id="92696"/>
    <lineage>
        <taxon>Eukaryota</taxon>
        <taxon>Fungi</taxon>
        <taxon>Dikarya</taxon>
        <taxon>Basidiomycota</taxon>
        <taxon>Agaricomycotina</taxon>
        <taxon>Agaricomycetes</taxon>
        <taxon>Polyporales</taxon>
        <taxon>Steccherinaceae</taxon>
        <taxon>Steccherinum</taxon>
    </lineage>
</organism>
<dbReference type="EMBL" id="RWJN01000368">
    <property type="protein sequence ID" value="TCD62471.1"/>
    <property type="molecule type" value="Genomic_DNA"/>
</dbReference>
<name>A0A4R0R533_9APHY</name>
<gene>
    <name evidence="2" type="ORF">EIP91_006819</name>
</gene>
<evidence type="ECO:0008006" key="4">
    <source>
        <dbReference type="Google" id="ProtNLM"/>
    </source>
</evidence>
<evidence type="ECO:0000256" key="1">
    <source>
        <dbReference type="SAM" id="MobiDB-lite"/>
    </source>
</evidence>
<feature type="region of interest" description="Disordered" evidence="1">
    <location>
        <begin position="152"/>
        <end position="178"/>
    </location>
</feature>
<feature type="compositionally biased region" description="Low complexity" evidence="1">
    <location>
        <begin position="474"/>
        <end position="483"/>
    </location>
</feature>
<dbReference type="OrthoDB" id="5327923at2759"/>
<evidence type="ECO:0000313" key="2">
    <source>
        <dbReference type="EMBL" id="TCD62471.1"/>
    </source>
</evidence>
<accession>A0A4R0R533</accession>
<feature type="region of interest" description="Disordered" evidence="1">
    <location>
        <begin position="462"/>
        <end position="487"/>
    </location>
</feature>
<feature type="compositionally biased region" description="Basic and acidic residues" evidence="1">
    <location>
        <begin position="464"/>
        <end position="473"/>
    </location>
</feature>
<sequence length="789" mass="88876">MAPLQHIHRVMHLHTIWPRKDGAPPLPRPPPNGHRPPNGLIWGHSYDEFAWIKRYTDIEGVVTMWSRSMLQEHGEVYTNELEEMFFDTPEIVAKPRRRKPWPVLRVKGKGGLKKGMRMDPPLGEVDEGSDHELAPPRDAFLVDSDDEIEDSDEEFVDSPDNLGSVPHDGSFSIPMNGIREHGDRKHWRRYVAKKRTYGKTGNSRFFVKPPANLYSMTLEDLDKYDEAKRIAAELDKADDADSIAVSSSEPAHAAPAPVDAVTVQESLTSDVDMADEEAVLAQILIDGMPDSTPVGVLPTNPSVDNVNTPMNIDSANAPAIESKAVAVKEDVDMVFAAVDTPRDVEDISVTSEPRQPAALPGIDNFTFVPKPPQSRPLPNPFSRSGIPTLQENIPRECFPDTLIVHDPSNASMACDDRDYRYGSGEPNTPNVTDDVGGKTLSDEGQGRTAFVYKRIYPVPANAAAKDEAKKEESATSTSAPSATEEAKTAHLYLRSSHRVGVGHHSHVYRSPLTLPSPLTTYASSSSRPGTVLVAAKLAIQQRNARKLLDVEAGTYNEFPTHLSEEYCGVHLLSPFMRTMVPSSAIVPKFFGYYVPVYEKGDQRNEKGKLRYPWQKRSPILLMEDCGKPISAAELDRFERIDCYGLIIRLHMDHYLHGSFHERNIVVQPGPLTQPPMMRSMDTPSFRVIDFGRTITWDQWLEIERESDLAKFKQEDEEKRKSISGKGKEKEMYEKNTQAWWANRKRDMTEEETRFMDLDSNPYWRAFEGKMAMEWRDARKELLFDPVESI</sequence>
<dbReference type="STRING" id="92696.A0A4R0R533"/>
<protein>
    <recommendedName>
        <fullName evidence="4">Protein kinase domain-containing protein</fullName>
    </recommendedName>
</protein>
<dbReference type="AlphaFoldDB" id="A0A4R0R533"/>
<reference evidence="2 3" key="1">
    <citation type="submission" date="2018-11" db="EMBL/GenBank/DDBJ databases">
        <title>Genome assembly of Steccherinum ochraceum LE-BIN_3174, the white-rot fungus of the Steccherinaceae family (The Residual Polyporoid clade, Polyporales, Basidiomycota).</title>
        <authorList>
            <person name="Fedorova T.V."/>
            <person name="Glazunova O.A."/>
            <person name="Landesman E.O."/>
            <person name="Moiseenko K.V."/>
            <person name="Psurtseva N.V."/>
            <person name="Savinova O.S."/>
            <person name="Shakhova N.V."/>
            <person name="Tyazhelova T.V."/>
            <person name="Vasina D.V."/>
        </authorList>
    </citation>
    <scope>NUCLEOTIDE SEQUENCE [LARGE SCALE GENOMIC DNA]</scope>
    <source>
        <strain evidence="2 3">LE-BIN_3174</strain>
    </source>
</reference>
<dbReference type="Proteomes" id="UP000292702">
    <property type="component" value="Unassembled WGS sequence"/>
</dbReference>
<keyword evidence="3" id="KW-1185">Reference proteome</keyword>
<evidence type="ECO:0000313" key="3">
    <source>
        <dbReference type="Proteomes" id="UP000292702"/>
    </source>
</evidence>
<comment type="caution">
    <text evidence="2">The sequence shown here is derived from an EMBL/GenBank/DDBJ whole genome shotgun (WGS) entry which is preliminary data.</text>
</comment>
<proteinExistence type="predicted"/>